<dbReference type="GO" id="GO:0006096">
    <property type="term" value="P:glycolytic process"/>
    <property type="evidence" value="ECO:0007669"/>
    <property type="project" value="InterPro"/>
</dbReference>
<evidence type="ECO:0000313" key="5">
    <source>
        <dbReference type="Proteomes" id="UP000198796"/>
    </source>
</evidence>
<reference evidence="4 5" key="1">
    <citation type="submission" date="2016-10" db="EMBL/GenBank/DDBJ databases">
        <authorList>
            <person name="de Groot N.N."/>
        </authorList>
    </citation>
    <scope>NUCLEOTIDE SEQUENCE [LARGE SCALE GENOMIC DNA]</scope>
    <source>
        <strain evidence="4 5">DSM 29316</strain>
    </source>
</reference>
<dbReference type="InterPro" id="IPR043129">
    <property type="entry name" value="ATPase_NBD"/>
</dbReference>
<dbReference type="PANTHER" id="PTHR47690:SF1">
    <property type="entry name" value="GLUCOKINASE"/>
    <property type="match status" value="1"/>
</dbReference>
<organism evidence="4 5">
    <name type="scientific">Poseidonocella pacifica</name>
    <dbReference type="NCBI Taxonomy" id="871651"/>
    <lineage>
        <taxon>Bacteria</taxon>
        <taxon>Pseudomonadati</taxon>
        <taxon>Pseudomonadota</taxon>
        <taxon>Alphaproteobacteria</taxon>
        <taxon>Rhodobacterales</taxon>
        <taxon>Roseobacteraceae</taxon>
        <taxon>Poseidonocella</taxon>
    </lineage>
</organism>
<dbReference type="InterPro" id="IPR050201">
    <property type="entry name" value="Bacterial_glucokinase"/>
</dbReference>
<evidence type="ECO:0000256" key="1">
    <source>
        <dbReference type="ARBA" id="ARBA00022679"/>
    </source>
</evidence>
<proteinExistence type="inferred from homology"/>
<keyword evidence="1" id="KW-0808">Transferase</keyword>
<dbReference type="Proteomes" id="UP000198796">
    <property type="component" value="Unassembled WGS sequence"/>
</dbReference>
<dbReference type="InterPro" id="IPR003836">
    <property type="entry name" value="Glucokinase"/>
</dbReference>
<dbReference type="STRING" id="871651.SAMN05421688_0181"/>
<evidence type="ECO:0000256" key="3">
    <source>
        <dbReference type="RuleBase" id="RU004046"/>
    </source>
</evidence>
<dbReference type="GO" id="GO:0005536">
    <property type="term" value="F:D-glucose binding"/>
    <property type="evidence" value="ECO:0007669"/>
    <property type="project" value="InterPro"/>
</dbReference>
<keyword evidence="2 4" id="KW-0418">Kinase</keyword>
<evidence type="ECO:0000256" key="2">
    <source>
        <dbReference type="ARBA" id="ARBA00022777"/>
    </source>
</evidence>
<dbReference type="Pfam" id="PF02685">
    <property type="entry name" value="Glucokinase"/>
    <property type="match status" value="1"/>
</dbReference>
<dbReference type="Gene3D" id="3.40.367.20">
    <property type="match status" value="1"/>
</dbReference>
<gene>
    <name evidence="4" type="ORF">SAMN05421688_0181</name>
</gene>
<name>A0A1I0V1J5_9RHOB</name>
<sequence>MARPDPLHTICADVGGTNTRVAFADGPIVRQETIRRFRNADHSGIEDVLRRFLAESASTRPPEAACVAIAGPVRDGLGQLTNLNWSIDREALSGATGATTAAILNDLQAQGHSLAHLDESACETVIPAPAPAAHAACLVVGVGTGFNIAPVFHQEDMTLVPPAEAGHASLPVRDARDLRLSETLARAHGFPAVEEALSGRGVEHLYAFACAEADQTKSKTAAEIMASCKAGDDPEARESVKHFVTLLGTVCGNLALNQLPFGGVFLVGGVTRAMQPYFAEFGFAEAFRDKGRFSGFMENFGVHVVTDDYAALTGCAAHMQELLKARATL</sequence>
<dbReference type="RefSeq" id="WP_092059697.1">
    <property type="nucleotide sequence ID" value="NZ_FOJU01000001.1"/>
</dbReference>
<evidence type="ECO:0000313" key="4">
    <source>
        <dbReference type="EMBL" id="SFA70013.1"/>
    </source>
</evidence>
<dbReference type="GO" id="GO:0004340">
    <property type="term" value="F:glucokinase activity"/>
    <property type="evidence" value="ECO:0007669"/>
    <property type="project" value="InterPro"/>
</dbReference>
<dbReference type="GO" id="GO:0005829">
    <property type="term" value="C:cytosol"/>
    <property type="evidence" value="ECO:0007669"/>
    <property type="project" value="TreeGrafter"/>
</dbReference>
<dbReference type="SUPFAM" id="SSF53067">
    <property type="entry name" value="Actin-like ATPase domain"/>
    <property type="match status" value="1"/>
</dbReference>
<dbReference type="Gene3D" id="3.30.420.40">
    <property type="match status" value="1"/>
</dbReference>
<protein>
    <submittedName>
        <fullName evidence="4">Glucokinase</fullName>
    </submittedName>
</protein>
<dbReference type="GO" id="GO:0005524">
    <property type="term" value="F:ATP binding"/>
    <property type="evidence" value="ECO:0007669"/>
    <property type="project" value="InterPro"/>
</dbReference>
<comment type="similarity">
    <text evidence="3">Belongs to the bacterial glucokinase family.</text>
</comment>
<dbReference type="CDD" id="cd24008">
    <property type="entry name" value="ASKHA_NBD_GLK"/>
    <property type="match status" value="1"/>
</dbReference>
<keyword evidence="5" id="KW-1185">Reference proteome</keyword>
<dbReference type="AlphaFoldDB" id="A0A1I0V1J5"/>
<dbReference type="EMBL" id="FOJU01000001">
    <property type="protein sequence ID" value="SFA70013.1"/>
    <property type="molecule type" value="Genomic_DNA"/>
</dbReference>
<dbReference type="OrthoDB" id="9800595at2"/>
<dbReference type="PANTHER" id="PTHR47690">
    <property type="entry name" value="GLUCOKINASE"/>
    <property type="match status" value="1"/>
</dbReference>
<accession>A0A1I0V1J5</accession>